<dbReference type="Proteomes" id="UP001190700">
    <property type="component" value="Unassembled WGS sequence"/>
</dbReference>
<protein>
    <recommendedName>
        <fullName evidence="2">PiggyBac transposable element-derived protein domain-containing protein</fullName>
    </recommendedName>
</protein>
<organism evidence="3 4">
    <name type="scientific">Cymbomonas tetramitiformis</name>
    <dbReference type="NCBI Taxonomy" id="36881"/>
    <lineage>
        <taxon>Eukaryota</taxon>
        <taxon>Viridiplantae</taxon>
        <taxon>Chlorophyta</taxon>
        <taxon>Pyramimonadophyceae</taxon>
        <taxon>Pyramimonadales</taxon>
        <taxon>Pyramimonadaceae</taxon>
        <taxon>Cymbomonas</taxon>
    </lineage>
</organism>
<comment type="caution">
    <text evidence="3">The sequence shown here is derived from an EMBL/GenBank/DDBJ whole genome shotgun (WGS) entry which is preliminary data.</text>
</comment>
<feature type="compositionally biased region" description="Acidic residues" evidence="1">
    <location>
        <begin position="1397"/>
        <end position="1412"/>
    </location>
</feature>
<proteinExistence type="predicted"/>
<name>A0AAE0C969_9CHLO</name>
<feature type="region of interest" description="Disordered" evidence="1">
    <location>
        <begin position="1427"/>
        <end position="1458"/>
    </location>
</feature>
<feature type="compositionally biased region" description="Low complexity" evidence="1">
    <location>
        <begin position="620"/>
        <end position="633"/>
    </location>
</feature>
<sequence length="1759" mass="194550">MVDHVDEDRLLQVAYVEASRFDGVAWSAEASENGRVRRAPIRLGDDLANLAARDREARQDLLNRCGEEYRYSLTYGDMTKSSMTKLVITIRTHFNRCRSTNADITETSFLDIGSGLGYPVFHVKIMLGVKHCDGIEVKRSTQLASVQIQEGIVQKFDEMHVDEVRVPRKSAVSFFWGQMETSVTCNIFNYDIVYMFDFAFFCGRGGTRGLDAGGEAGAFWQWAALKFNESPRIVVFVSYIAPTVWTKAGLDMEKFECATKVGALKIRNGPPNSSYTAYIFCRKPRTTNSDVLRRLSVVTDNEEEAIKLRQVLADIRKRAAQEKLDVKRAELEAVRTTLAGDRQSVQKTRAMRNATDEYGIAQVSFDAASAALDAVDAYVAEASCDRDGYLHTDDGEDIDVSSGDKANGDDNGNVGGVGDGVPSDGQERRVPSAAADSMRDHSPSRPPSSSDDPASLDTNADESNDDDESDQSNDSDYAPSNTQKRKRQGKARRSSVVRASAGPGAGGISHGLVAGGGIAVGSASNHVGASNPSNRDADRATIGAAQEPLDVSRPSSDVHNDLSNRDSGYGGIVNEPLDASCSPSEADHGNPPDREAGRAAVRDSGGGSSGRAGTNGEGGAATSATTAAMAAEASTRDGTQTRAVGTERHLSLPTMPTVPPRVEPHGSTALPRRPIRVNRKFVPKWFWERHASDWQKGYVTTRPLFRDFVPTTQNAHLLPQGVLIGEYGPAWSDGTSNDRARWYTSKGACDRVSAMLCDGNTYKDMLKLLNVVVYGELLRRLHDALSQCYTTNGVDDVPHFFNSLQTLHQDESRFFTPVPGAEKAWARLGRRVKAADEGVAESDIPFTDTDIPALFQYMKTKLGGLKVHTGTKDLINLAIALRRLPALVALKCTSTFLQNHATSLIKYHIFKANNVENEVDLELHFADLAELRGNVLLYDAMLCTGVKPEWVAWACGIPEVDAEAAVCVAKDAVASLAEHYQQQRAAPFVKTSTIVMDFANSAHPVHLLRDAIDKVLTAMKHTSYEDFELRALLATLNSVQPDLQTLCQHQVPRSHDWMTSVDPEFVRSRNLAGTARDLMQHAVNMATAIASRAKTGVPWVHNDGDGVVLKFKGLPLELVQRIMVCDSDESTQAWNGKLPSLLMESWKLLGYRATVDPYLYQTTDMDPASGRIRTRHITGVRLTNPQNPTDTFLIHEKLIQLGASRGSIPFMFVPSLEKIRTIFRWQGEAQRNAAARADAIMLEPHFILYHAEMRAKYNELFYEANDMISRRADAACHAVCMNNYAWMKMMDYLFSLVRESVPVAEGINKDMVATSTGGPVFEGAAVCIPDDVFEWEPPGPGEDTPERHDTYTGIISRLTERWVTVTFDERNGTDGRWQWPRDTFKTEWVINEHSEGDESDEDGYDSEPEPEDIPDALAQLEFDDDVAADDGDTAGEADDSRITWGRANPTAAHGIPMPTNFAKRTRARISLRGGLSFLGFLFSILSEEETIGKWTKYTNEKRAGYFKVLDDMQVDHGERIWGKPCPKFEAREVKGMLAILLIKGVARVKNMDDAFSMDHNLHNEGIASIMSKSRFNQCWRFFRVSDPTTAQSKLTPRSPPIVDPLTGEKTEYDHLYWDHEMGGANHHQSIVDTERLLVSCCAWLRLADELAAEQRAHYKQTRMPGRKPAVKKMQATSEEIMRHLGPVLIVEETKWKSAQAECAWCRICAPPRTKHAGTTSSDGDHAMRQGGADDDEMADVFYVPRELEDIMGLTVHEQE</sequence>
<gene>
    <name evidence="3" type="ORF">CYMTET_39921</name>
</gene>
<feature type="compositionally biased region" description="Gly residues" evidence="1">
    <location>
        <begin position="503"/>
        <end position="519"/>
    </location>
</feature>
<keyword evidence="4" id="KW-1185">Reference proteome</keyword>
<evidence type="ECO:0000313" key="4">
    <source>
        <dbReference type="Proteomes" id="UP001190700"/>
    </source>
</evidence>
<dbReference type="EMBL" id="LGRX02026537">
    <property type="protein sequence ID" value="KAK3250712.1"/>
    <property type="molecule type" value="Genomic_DNA"/>
</dbReference>
<evidence type="ECO:0000259" key="2">
    <source>
        <dbReference type="Pfam" id="PF13843"/>
    </source>
</evidence>
<dbReference type="InterPro" id="IPR029526">
    <property type="entry name" value="PGBD"/>
</dbReference>
<accession>A0AAE0C969</accession>
<dbReference type="Gene3D" id="3.40.50.150">
    <property type="entry name" value="Vaccinia Virus protein VP39"/>
    <property type="match status" value="1"/>
</dbReference>
<evidence type="ECO:0000313" key="3">
    <source>
        <dbReference type="EMBL" id="KAK3250712.1"/>
    </source>
</evidence>
<feature type="compositionally biased region" description="Basic and acidic residues" evidence="1">
    <location>
        <begin position="585"/>
        <end position="601"/>
    </location>
</feature>
<feature type="compositionally biased region" description="Gly residues" evidence="1">
    <location>
        <begin position="604"/>
        <end position="619"/>
    </location>
</feature>
<feature type="domain" description="PiggyBac transposable element-derived protein" evidence="2">
    <location>
        <begin position="1482"/>
        <end position="1592"/>
    </location>
</feature>
<feature type="compositionally biased region" description="Acidic residues" evidence="1">
    <location>
        <begin position="1427"/>
        <end position="1437"/>
    </location>
</feature>
<dbReference type="Pfam" id="PF13843">
    <property type="entry name" value="DDE_Tnp_1_7"/>
    <property type="match status" value="1"/>
</dbReference>
<feature type="region of interest" description="Disordered" evidence="1">
    <location>
        <begin position="1713"/>
        <end position="1733"/>
    </location>
</feature>
<feature type="compositionally biased region" description="Basic residues" evidence="1">
    <location>
        <begin position="483"/>
        <end position="495"/>
    </location>
</feature>
<feature type="compositionally biased region" description="Acidic residues" evidence="1">
    <location>
        <begin position="459"/>
        <end position="473"/>
    </location>
</feature>
<feature type="region of interest" description="Disordered" evidence="1">
    <location>
        <begin position="387"/>
        <end position="670"/>
    </location>
</feature>
<feature type="region of interest" description="Disordered" evidence="1">
    <location>
        <begin position="1391"/>
        <end position="1412"/>
    </location>
</feature>
<reference evidence="3 4" key="1">
    <citation type="journal article" date="2015" name="Genome Biol. Evol.">
        <title>Comparative Genomics of a Bacterivorous Green Alga Reveals Evolutionary Causalities and Consequences of Phago-Mixotrophic Mode of Nutrition.</title>
        <authorList>
            <person name="Burns J.A."/>
            <person name="Paasch A."/>
            <person name="Narechania A."/>
            <person name="Kim E."/>
        </authorList>
    </citation>
    <scope>NUCLEOTIDE SEQUENCE [LARGE SCALE GENOMIC DNA]</scope>
    <source>
        <strain evidence="3 4">PLY_AMNH</strain>
    </source>
</reference>
<dbReference type="InterPro" id="IPR029063">
    <property type="entry name" value="SAM-dependent_MTases_sf"/>
</dbReference>
<feature type="compositionally biased region" description="Polar residues" evidence="1">
    <location>
        <begin position="525"/>
        <end position="534"/>
    </location>
</feature>
<evidence type="ECO:0000256" key="1">
    <source>
        <dbReference type="SAM" id="MobiDB-lite"/>
    </source>
</evidence>